<accession>A0ABV0RSX1</accession>
<organism evidence="1 2">
    <name type="scientific">Xenoophorus captivus</name>
    <dbReference type="NCBI Taxonomy" id="1517983"/>
    <lineage>
        <taxon>Eukaryota</taxon>
        <taxon>Metazoa</taxon>
        <taxon>Chordata</taxon>
        <taxon>Craniata</taxon>
        <taxon>Vertebrata</taxon>
        <taxon>Euteleostomi</taxon>
        <taxon>Actinopterygii</taxon>
        <taxon>Neopterygii</taxon>
        <taxon>Teleostei</taxon>
        <taxon>Neoteleostei</taxon>
        <taxon>Acanthomorphata</taxon>
        <taxon>Ovalentaria</taxon>
        <taxon>Atherinomorphae</taxon>
        <taxon>Cyprinodontiformes</taxon>
        <taxon>Goodeidae</taxon>
        <taxon>Xenoophorus</taxon>
    </lineage>
</organism>
<name>A0ABV0RSX1_9TELE</name>
<keyword evidence="2" id="KW-1185">Reference proteome</keyword>
<dbReference type="Proteomes" id="UP001434883">
    <property type="component" value="Unassembled WGS sequence"/>
</dbReference>
<evidence type="ECO:0000313" key="2">
    <source>
        <dbReference type="Proteomes" id="UP001434883"/>
    </source>
</evidence>
<comment type="caution">
    <text evidence="1">The sequence shown here is derived from an EMBL/GenBank/DDBJ whole genome shotgun (WGS) entry which is preliminary data.</text>
</comment>
<dbReference type="EMBL" id="JAHRIN010053816">
    <property type="protein sequence ID" value="MEQ2210608.1"/>
    <property type="molecule type" value="Genomic_DNA"/>
</dbReference>
<sequence length="104" mass="12216">MNRFAFMPFCPLEATSPLEVEMLTKVCYDHVIALTTVYMSQSALQLCSSSTLFCQDLKLPNVENNVAFLWVMKWEIYIERKQKEFKVEIKDLMQHMFGLTTLHM</sequence>
<protein>
    <submittedName>
        <fullName evidence="1">Uncharacterized protein</fullName>
    </submittedName>
</protein>
<proteinExistence type="predicted"/>
<gene>
    <name evidence="1" type="ORF">XENOCAPTIV_016392</name>
</gene>
<reference evidence="1 2" key="1">
    <citation type="submission" date="2021-06" db="EMBL/GenBank/DDBJ databases">
        <authorList>
            <person name="Palmer J.M."/>
        </authorList>
    </citation>
    <scope>NUCLEOTIDE SEQUENCE [LARGE SCALE GENOMIC DNA]</scope>
    <source>
        <strain evidence="1 2">XC_2019</strain>
        <tissue evidence="1">Muscle</tissue>
    </source>
</reference>
<evidence type="ECO:0000313" key="1">
    <source>
        <dbReference type="EMBL" id="MEQ2210608.1"/>
    </source>
</evidence>